<keyword evidence="3 6" id="KW-0808">Transferase</keyword>
<gene>
    <name evidence="6" type="ORF">MNBD_DELTA04-1311</name>
</gene>
<keyword evidence="4" id="KW-0949">S-adenosyl-L-methionine</keyword>
<sequence>MRKVQDYYFTKAKKENYPARSVFKLEEAWQKYGFLKSGQRVLDLGCHPGSWSLYAAGIVGSRGVVVGVDLQETNLPGQKGHAEIHWLCYDVYDDGLVGRLKKQWPGFQVVLSDMAPRTTGSRYADHQQSMRLVRRALEIAALLLHENGTFYCKAFQGEDFPAVVRECKSMFRKVKVVKPDSSRRESREVFVLGQGFQPRWSSRKQEKP</sequence>
<accession>A0A3B0VVZ2</accession>
<dbReference type="HAMAP" id="MF_01547">
    <property type="entry name" value="RNA_methyltr_E"/>
    <property type="match status" value="1"/>
</dbReference>
<evidence type="ECO:0000259" key="5">
    <source>
        <dbReference type="Pfam" id="PF01728"/>
    </source>
</evidence>
<evidence type="ECO:0000256" key="1">
    <source>
        <dbReference type="ARBA" id="ARBA00022552"/>
    </source>
</evidence>
<name>A0A3B0VVZ2_9ZZZZ</name>
<dbReference type="AlphaFoldDB" id="A0A3B0VVZ2"/>
<dbReference type="InterPro" id="IPR002877">
    <property type="entry name" value="RNA_MeTrfase_FtsJ_dom"/>
</dbReference>
<dbReference type="InterPro" id="IPR050082">
    <property type="entry name" value="RNA_methyltr_RlmE"/>
</dbReference>
<dbReference type="EC" id="2.1.1.166" evidence="6"/>
<organism evidence="6">
    <name type="scientific">hydrothermal vent metagenome</name>
    <dbReference type="NCBI Taxonomy" id="652676"/>
    <lineage>
        <taxon>unclassified sequences</taxon>
        <taxon>metagenomes</taxon>
        <taxon>ecological metagenomes</taxon>
    </lineage>
</organism>
<evidence type="ECO:0000256" key="4">
    <source>
        <dbReference type="ARBA" id="ARBA00022691"/>
    </source>
</evidence>
<feature type="domain" description="Ribosomal RNA methyltransferase FtsJ" evidence="5">
    <location>
        <begin position="17"/>
        <end position="196"/>
    </location>
</feature>
<keyword evidence="2 6" id="KW-0489">Methyltransferase</keyword>
<proteinExistence type="inferred from homology"/>
<dbReference type="Gene3D" id="3.40.50.150">
    <property type="entry name" value="Vaccinia Virus protein VP39"/>
    <property type="match status" value="1"/>
</dbReference>
<dbReference type="Pfam" id="PF01728">
    <property type="entry name" value="FtsJ"/>
    <property type="match status" value="1"/>
</dbReference>
<dbReference type="PANTHER" id="PTHR10920">
    <property type="entry name" value="RIBOSOMAL RNA METHYLTRANSFERASE"/>
    <property type="match status" value="1"/>
</dbReference>
<dbReference type="PANTHER" id="PTHR10920:SF18">
    <property type="entry name" value="RRNA METHYLTRANSFERASE 2, MITOCHONDRIAL"/>
    <property type="match status" value="1"/>
</dbReference>
<dbReference type="SUPFAM" id="SSF53335">
    <property type="entry name" value="S-adenosyl-L-methionine-dependent methyltransferases"/>
    <property type="match status" value="1"/>
</dbReference>
<protein>
    <submittedName>
        <fullName evidence="6">23S rRNA (Uridine(2552)-2'-O)-methyltransferase</fullName>
        <ecNumber evidence="6">2.1.1.166</ecNumber>
    </submittedName>
</protein>
<dbReference type="EMBL" id="UOEY01000015">
    <property type="protein sequence ID" value="VAW35544.1"/>
    <property type="molecule type" value="Genomic_DNA"/>
</dbReference>
<dbReference type="GO" id="GO:0008650">
    <property type="term" value="F:rRNA (uridine-2'-O-)-methyltransferase activity"/>
    <property type="evidence" value="ECO:0007669"/>
    <property type="project" value="TreeGrafter"/>
</dbReference>
<keyword evidence="1" id="KW-0698">rRNA processing</keyword>
<dbReference type="PIRSF" id="PIRSF005461">
    <property type="entry name" value="23S_rRNA_mtase"/>
    <property type="match status" value="1"/>
</dbReference>
<dbReference type="InterPro" id="IPR015507">
    <property type="entry name" value="rRNA-MeTfrase_E"/>
</dbReference>
<evidence type="ECO:0000313" key="6">
    <source>
        <dbReference type="EMBL" id="VAW35544.1"/>
    </source>
</evidence>
<dbReference type="InterPro" id="IPR029063">
    <property type="entry name" value="SAM-dependent_MTases_sf"/>
</dbReference>
<reference evidence="6" key="1">
    <citation type="submission" date="2018-06" db="EMBL/GenBank/DDBJ databases">
        <authorList>
            <person name="Zhirakovskaya E."/>
        </authorList>
    </citation>
    <scope>NUCLEOTIDE SEQUENCE</scope>
</reference>
<evidence type="ECO:0000256" key="2">
    <source>
        <dbReference type="ARBA" id="ARBA00022603"/>
    </source>
</evidence>
<evidence type="ECO:0000256" key="3">
    <source>
        <dbReference type="ARBA" id="ARBA00022679"/>
    </source>
</evidence>